<feature type="transmembrane region" description="Helical" evidence="1">
    <location>
        <begin position="29"/>
        <end position="47"/>
    </location>
</feature>
<reference evidence="2 3" key="1">
    <citation type="submission" date="2020-03" db="EMBL/GenBank/DDBJ databases">
        <title>Assessment of the enzymatic potential of alkaline-tolerant lipase obtained from Bacillus luteus H11 (technogenic soil) for the bioremediation of saline soils contaminated with petroleum substances.</title>
        <authorList>
            <person name="Kalwasinska A."/>
        </authorList>
    </citation>
    <scope>NUCLEOTIDE SEQUENCE [LARGE SCALE GENOMIC DNA]</scope>
    <source>
        <strain evidence="2 3">H11</strain>
    </source>
</reference>
<evidence type="ECO:0000256" key="1">
    <source>
        <dbReference type="SAM" id="Phobius"/>
    </source>
</evidence>
<protein>
    <submittedName>
        <fullName evidence="2">Uncharacterized protein</fullName>
    </submittedName>
</protein>
<dbReference type="AlphaFoldDB" id="A0A969PQL2"/>
<accession>A0A969PQL2</accession>
<organism evidence="2 3">
    <name type="scientific">Alkalicoccus luteus</name>
    <dbReference type="NCBI Taxonomy" id="1237094"/>
    <lineage>
        <taxon>Bacteria</taxon>
        <taxon>Bacillati</taxon>
        <taxon>Bacillota</taxon>
        <taxon>Bacilli</taxon>
        <taxon>Bacillales</taxon>
        <taxon>Bacillaceae</taxon>
        <taxon>Alkalicoccus</taxon>
    </lineage>
</organism>
<keyword evidence="1" id="KW-0812">Transmembrane</keyword>
<feature type="transmembrane region" description="Helical" evidence="1">
    <location>
        <begin position="82"/>
        <end position="104"/>
    </location>
</feature>
<gene>
    <name evidence="2" type="ORF">HCN83_08230</name>
</gene>
<sequence>MGTILLLFIVYMLLSFAVIYPFILLRKRWYLFIPSFMAVIAASIFYITGRTRRLALEADREAASSVADAAPLSNVYMVTEEMYALLILPFIVTTAVAAGLVLVFSKRRPPEAPPEKHPQF</sequence>
<keyword evidence="3" id="KW-1185">Reference proteome</keyword>
<name>A0A969PQL2_9BACI</name>
<comment type="caution">
    <text evidence="2">The sequence shown here is derived from an EMBL/GenBank/DDBJ whole genome shotgun (WGS) entry which is preliminary data.</text>
</comment>
<dbReference type="RefSeq" id="WP_168006230.1">
    <property type="nucleotide sequence ID" value="NZ_JAATHJ010000009.1"/>
</dbReference>
<dbReference type="Proteomes" id="UP000752012">
    <property type="component" value="Unassembled WGS sequence"/>
</dbReference>
<evidence type="ECO:0000313" key="3">
    <source>
        <dbReference type="Proteomes" id="UP000752012"/>
    </source>
</evidence>
<feature type="transmembrane region" description="Helical" evidence="1">
    <location>
        <begin position="6"/>
        <end position="24"/>
    </location>
</feature>
<keyword evidence="1" id="KW-0472">Membrane</keyword>
<proteinExistence type="predicted"/>
<keyword evidence="1" id="KW-1133">Transmembrane helix</keyword>
<dbReference type="EMBL" id="JAATHJ010000009">
    <property type="protein sequence ID" value="NJP37573.1"/>
    <property type="molecule type" value="Genomic_DNA"/>
</dbReference>
<evidence type="ECO:0000313" key="2">
    <source>
        <dbReference type="EMBL" id="NJP37573.1"/>
    </source>
</evidence>